<dbReference type="Proteomes" id="UP000681720">
    <property type="component" value="Unassembled WGS sequence"/>
</dbReference>
<accession>A0A816FN70</accession>
<sequence length="366" mass="41604">MKRTFNTTQNTNMANSKPDAMLEGVIVTVSEISDNQNEKKGKYWTALLCDSNQNINRITKYLSSRAMCTLHRKMIEYLNNESSIRLNKLKCSGEKTYTATAETIGTPIDLSLTPLCTQITTIKNIQSMSDEEYISFNCKILDIGSDEVVVFNNAQKRVQKLKTSTVVADKTDFINMNIWENNFDSIKKDQCYLIKLAKVKIFNDELSITTTTHTKFEPIEDITDVMAYDSIQILQESAIAGVITSIGLIEHRSICPKCYSTDIECNDKTIKCIACKSRSLYVKQSVEQKEMKLNVIDANQKRFEFIVKTSQIQALLEESNHQELCHNDLVENEDVLLALSSINVFVNFNPKTMHINTIVLNNIDNK</sequence>
<dbReference type="InterPro" id="IPR012340">
    <property type="entry name" value="NA-bd_OB-fold"/>
</dbReference>
<protein>
    <submittedName>
        <fullName evidence="1">Uncharacterized protein</fullName>
    </submittedName>
</protein>
<dbReference type="EMBL" id="CAJOBJ010082787">
    <property type="protein sequence ID" value="CAF4508479.1"/>
    <property type="molecule type" value="Genomic_DNA"/>
</dbReference>
<proteinExistence type="predicted"/>
<organism evidence="1 3">
    <name type="scientific">Rotaria magnacalcarata</name>
    <dbReference type="NCBI Taxonomy" id="392030"/>
    <lineage>
        <taxon>Eukaryota</taxon>
        <taxon>Metazoa</taxon>
        <taxon>Spiralia</taxon>
        <taxon>Gnathifera</taxon>
        <taxon>Rotifera</taxon>
        <taxon>Eurotatoria</taxon>
        <taxon>Bdelloidea</taxon>
        <taxon>Philodinida</taxon>
        <taxon>Philodinidae</taxon>
        <taxon>Rotaria</taxon>
    </lineage>
</organism>
<reference evidence="1" key="1">
    <citation type="submission" date="2021-02" db="EMBL/GenBank/DDBJ databases">
        <authorList>
            <person name="Nowell W R."/>
        </authorList>
    </citation>
    <scope>NUCLEOTIDE SEQUENCE</scope>
</reference>
<dbReference type="EMBL" id="CAJNOW010018196">
    <property type="protein sequence ID" value="CAF1663486.1"/>
    <property type="molecule type" value="Genomic_DNA"/>
</dbReference>
<evidence type="ECO:0000313" key="1">
    <source>
        <dbReference type="EMBL" id="CAF1663486.1"/>
    </source>
</evidence>
<dbReference type="SUPFAM" id="SSF50249">
    <property type="entry name" value="Nucleic acid-binding proteins"/>
    <property type="match status" value="1"/>
</dbReference>
<gene>
    <name evidence="2" type="ORF">GIL414_LOCUS35075</name>
    <name evidence="1" type="ORF">KQP761_LOCUS32589</name>
</gene>
<dbReference type="Proteomes" id="UP000663834">
    <property type="component" value="Unassembled WGS sequence"/>
</dbReference>
<dbReference type="OrthoDB" id="9984828at2759"/>
<evidence type="ECO:0000313" key="3">
    <source>
        <dbReference type="Proteomes" id="UP000663834"/>
    </source>
</evidence>
<comment type="caution">
    <text evidence="1">The sequence shown here is derived from an EMBL/GenBank/DDBJ whole genome shotgun (WGS) entry which is preliminary data.</text>
</comment>
<name>A0A816FN70_9BILA</name>
<evidence type="ECO:0000313" key="2">
    <source>
        <dbReference type="EMBL" id="CAF4508479.1"/>
    </source>
</evidence>
<dbReference type="AlphaFoldDB" id="A0A816FN70"/>
<dbReference type="Gene3D" id="2.40.50.140">
    <property type="entry name" value="Nucleic acid-binding proteins"/>
    <property type="match status" value="1"/>
</dbReference>